<reference evidence="2 3" key="1">
    <citation type="submission" date="2020-08" db="EMBL/GenBank/DDBJ databases">
        <title>Genomic Encyclopedia of Type Strains, Phase IV (KMG-IV): sequencing the most valuable type-strain genomes for metagenomic binning, comparative biology and taxonomic classification.</title>
        <authorList>
            <person name="Goeker M."/>
        </authorList>
    </citation>
    <scope>NUCLEOTIDE SEQUENCE [LARGE SCALE GENOMIC DNA]</scope>
    <source>
        <strain evidence="2 3">DSM 105074</strain>
    </source>
</reference>
<dbReference type="EMBL" id="JACHGF010000004">
    <property type="protein sequence ID" value="MBB5284936.1"/>
    <property type="molecule type" value="Genomic_DNA"/>
</dbReference>
<sequence length="232" mass="26567">MPSSLRTFGLIPLLLCGLSIHLCAGQSTPTPDTVAQRPYLHQLSLGLDVFKSVPSVVLGKYYFITNAAIIEPVLRHRTRRGHYNQLLLGYVRGTSIEPSETIARQQVQGWYLKAGPDWDITRRRGYGYFGLSAVVAGASYRGTFRIPGRTFGDYEGPFRERGNLAWGGEFTLARNFYLSDRWMLRWLFRGTVLRRTQGELRPHYYPGAGYTLGMYRRLFSYGSTLQLHYRLR</sequence>
<keyword evidence="1" id="KW-0732">Signal</keyword>
<feature type="signal peptide" evidence="1">
    <location>
        <begin position="1"/>
        <end position="24"/>
    </location>
</feature>
<evidence type="ECO:0000313" key="3">
    <source>
        <dbReference type="Proteomes" id="UP000557307"/>
    </source>
</evidence>
<evidence type="ECO:0000256" key="1">
    <source>
        <dbReference type="SAM" id="SignalP"/>
    </source>
</evidence>
<evidence type="ECO:0008006" key="4">
    <source>
        <dbReference type="Google" id="ProtNLM"/>
    </source>
</evidence>
<dbReference type="Proteomes" id="UP000557307">
    <property type="component" value="Unassembled WGS sequence"/>
</dbReference>
<name>A0A840TL65_9BACT</name>
<dbReference type="RefSeq" id="WP_184174878.1">
    <property type="nucleotide sequence ID" value="NZ_JACHGF010000004.1"/>
</dbReference>
<gene>
    <name evidence="2" type="ORF">HNQ92_003084</name>
</gene>
<feature type="chain" id="PRO_5032846554" description="DUF3575 domain-containing protein" evidence="1">
    <location>
        <begin position="25"/>
        <end position="232"/>
    </location>
</feature>
<keyword evidence="3" id="KW-1185">Reference proteome</keyword>
<organism evidence="2 3">
    <name type="scientific">Rhabdobacter roseus</name>
    <dbReference type="NCBI Taxonomy" id="1655419"/>
    <lineage>
        <taxon>Bacteria</taxon>
        <taxon>Pseudomonadati</taxon>
        <taxon>Bacteroidota</taxon>
        <taxon>Cytophagia</taxon>
        <taxon>Cytophagales</taxon>
        <taxon>Cytophagaceae</taxon>
        <taxon>Rhabdobacter</taxon>
    </lineage>
</organism>
<evidence type="ECO:0000313" key="2">
    <source>
        <dbReference type="EMBL" id="MBB5284936.1"/>
    </source>
</evidence>
<accession>A0A840TL65</accession>
<proteinExistence type="predicted"/>
<comment type="caution">
    <text evidence="2">The sequence shown here is derived from an EMBL/GenBank/DDBJ whole genome shotgun (WGS) entry which is preliminary data.</text>
</comment>
<dbReference type="AlphaFoldDB" id="A0A840TL65"/>
<protein>
    <recommendedName>
        <fullName evidence="4">DUF3575 domain-containing protein</fullName>
    </recommendedName>
</protein>